<comment type="caution">
    <text evidence="2">The sequence shown here is derived from an EMBL/GenBank/DDBJ whole genome shotgun (WGS) entry which is preliminary data.</text>
</comment>
<accession>A0AAN6W5X3</accession>
<feature type="compositionally biased region" description="Polar residues" evidence="1">
    <location>
        <begin position="520"/>
        <end position="532"/>
    </location>
</feature>
<feature type="region of interest" description="Disordered" evidence="1">
    <location>
        <begin position="518"/>
        <end position="551"/>
    </location>
</feature>
<feature type="compositionally biased region" description="Basic and acidic residues" evidence="1">
    <location>
        <begin position="142"/>
        <end position="161"/>
    </location>
</feature>
<feature type="compositionally biased region" description="Basic and acidic residues" evidence="1">
    <location>
        <begin position="77"/>
        <end position="102"/>
    </location>
</feature>
<feature type="region of interest" description="Disordered" evidence="1">
    <location>
        <begin position="141"/>
        <end position="173"/>
    </location>
</feature>
<dbReference type="AlphaFoldDB" id="A0AAN6W5X3"/>
<protein>
    <submittedName>
        <fullName evidence="2">Uncharacterized protein</fullName>
    </submittedName>
</protein>
<keyword evidence="3" id="KW-1185">Reference proteome</keyword>
<gene>
    <name evidence="2" type="ORF">QBC36DRAFT_291224</name>
</gene>
<feature type="compositionally biased region" description="Polar residues" evidence="1">
    <location>
        <begin position="676"/>
        <end position="693"/>
    </location>
</feature>
<organism evidence="2 3">
    <name type="scientific">Triangularia setosa</name>
    <dbReference type="NCBI Taxonomy" id="2587417"/>
    <lineage>
        <taxon>Eukaryota</taxon>
        <taxon>Fungi</taxon>
        <taxon>Dikarya</taxon>
        <taxon>Ascomycota</taxon>
        <taxon>Pezizomycotina</taxon>
        <taxon>Sordariomycetes</taxon>
        <taxon>Sordariomycetidae</taxon>
        <taxon>Sordariales</taxon>
        <taxon>Podosporaceae</taxon>
        <taxon>Triangularia</taxon>
    </lineage>
</organism>
<reference evidence="2" key="2">
    <citation type="submission" date="2023-05" db="EMBL/GenBank/DDBJ databases">
        <authorList>
            <consortium name="Lawrence Berkeley National Laboratory"/>
            <person name="Steindorff A."/>
            <person name="Hensen N."/>
            <person name="Bonometti L."/>
            <person name="Westerberg I."/>
            <person name="Brannstrom I.O."/>
            <person name="Guillou S."/>
            <person name="Cros-Aarteil S."/>
            <person name="Calhoun S."/>
            <person name="Haridas S."/>
            <person name="Kuo A."/>
            <person name="Mondo S."/>
            <person name="Pangilinan J."/>
            <person name="Riley R."/>
            <person name="Labutti K."/>
            <person name="Andreopoulos B."/>
            <person name="Lipzen A."/>
            <person name="Chen C."/>
            <person name="Yanf M."/>
            <person name="Daum C."/>
            <person name="Ng V."/>
            <person name="Clum A."/>
            <person name="Ohm R."/>
            <person name="Martin F."/>
            <person name="Silar P."/>
            <person name="Natvig D."/>
            <person name="Lalanne C."/>
            <person name="Gautier V."/>
            <person name="Ament-Velasquez S.L."/>
            <person name="Kruys A."/>
            <person name="Hutchinson M.I."/>
            <person name="Powell A.J."/>
            <person name="Barry K."/>
            <person name="Miller A.N."/>
            <person name="Grigoriev I.V."/>
            <person name="Debuchy R."/>
            <person name="Gladieux P."/>
            <person name="Thoren M.H."/>
            <person name="Johannesson H."/>
        </authorList>
    </citation>
    <scope>NUCLEOTIDE SEQUENCE</scope>
    <source>
        <strain evidence="2">CBS 892.96</strain>
    </source>
</reference>
<proteinExistence type="predicted"/>
<feature type="region of interest" description="Disordered" evidence="1">
    <location>
        <begin position="293"/>
        <end position="341"/>
    </location>
</feature>
<sequence>MARHQYTIDDLMAVRGVQVSVPARMSALASNPELADVVRESGSESSMGYKPATGKHRDDSSTTSDELLFKGNISRRALRDTARGSARDSTHESNRFTMREPLRQAVPQPALPAQPAREITREPTREVLQSIAPNAVSNVARETMHDQQRPTEWRYHGRSDSETNIPEPIPAPTGDMAQRSEGFRRFYKAVVSPTHVRVTAGGRIVPNTRGPPSPTNKRATDHSALENMGLTDKTAQGKLPTNQLPIGPMGQPIPVMPQFLPGYPPGFQPIQAPVSFVPMAFSPHMPQGFQFAQSPTTPATLAPLPTGSTATPKDTSDLKVSDSQGDGRMAGDKQDKPKISPPEYFDYSKPYFYNGQIIYPVGNMPTSLGNPMGGPMMPMQMVGVPQGVPPQMQAPMMHHALPHGGNQMMTGSPFLQPSHGPHQMHGGAHSIVPANSSFAAPSMAPPISSIRPSEITRKQIANFKHSLKYHEDQLQYNRHQIDEKEMEMKAQQYREHIATFEALLKQQLEFEAEFLDQKKQTPGRNDQNQQKADGSVTGEAGAQQSQHEAEDTIRRRVACGRQGINTNIGEGGNAVFQRPISANQPYGEPSRRTGIPSEAVLAPAFEPSGRSAHEAVAESNERLKSEGVWNYGPGIQNVASRGLARPFNSSLSQQSDHAEGSTSSTSISAQSGSTDGFGTTRSAKGKSTASVSGSIGYSKASFGVPYLLGALPKGLDPRRATDQDYTYTRPLNEDEVRARYLYWGKAPKSALRGLPKYDGKHFYPASPTSVKEPGSPVAAHRNPTARPETEQAYRQTKSDQDPFRPMTPVHDSISKPVVASEDGYAMGRLTRNVSFETQVDSSGLEDLPTGDSIDLPETGTILRNRENSADAGSIGSIDRRSERSGYGPVPGPSSPHGSLPDPYAHFFQSPQYRSYGRTDTLMQRETLASSVEEGPYDQRGFIDYGTGSSASLFGTRSGFPKPFD</sequence>
<name>A0AAN6W5X3_9PEZI</name>
<feature type="region of interest" description="Disordered" evidence="1">
    <location>
        <begin position="647"/>
        <end position="693"/>
    </location>
</feature>
<evidence type="ECO:0000313" key="2">
    <source>
        <dbReference type="EMBL" id="KAK4175721.1"/>
    </source>
</evidence>
<feature type="compositionally biased region" description="Basic and acidic residues" evidence="1">
    <location>
        <begin position="787"/>
        <end position="802"/>
    </location>
</feature>
<reference evidence="2" key="1">
    <citation type="journal article" date="2023" name="Mol. Phylogenet. Evol.">
        <title>Genome-scale phylogeny and comparative genomics of the fungal order Sordariales.</title>
        <authorList>
            <person name="Hensen N."/>
            <person name="Bonometti L."/>
            <person name="Westerberg I."/>
            <person name="Brannstrom I.O."/>
            <person name="Guillou S."/>
            <person name="Cros-Aarteil S."/>
            <person name="Calhoun S."/>
            <person name="Haridas S."/>
            <person name="Kuo A."/>
            <person name="Mondo S."/>
            <person name="Pangilinan J."/>
            <person name="Riley R."/>
            <person name="LaButti K."/>
            <person name="Andreopoulos B."/>
            <person name="Lipzen A."/>
            <person name="Chen C."/>
            <person name="Yan M."/>
            <person name="Daum C."/>
            <person name="Ng V."/>
            <person name="Clum A."/>
            <person name="Steindorff A."/>
            <person name="Ohm R.A."/>
            <person name="Martin F."/>
            <person name="Silar P."/>
            <person name="Natvig D.O."/>
            <person name="Lalanne C."/>
            <person name="Gautier V."/>
            <person name="Ament-Velasquez S.L."/>
            <person name="Kruys A."/>
            <person name="Hutchinson M.I."/>
            <person name="Powell A.J."/>
            <person name="Barry K."/>
            <person name="Miller A.N."/>
            <person name="Grigoriev I.V."/>
            <person name="Debuchy R."/>
            <person name="Gladieux P."/>
            <person name="Hiltunen Thoren M."/>
            <person name="Johannesson H."/>
        </authorList>
    </citation>
    <scope>NUCLEOTIDE SEQUENCE</scope>
    <source>
        <strain evidence="2">CBS 892.96</strain>
    </source>
</reference>
<feature type="region of interest" description="Disordered" evidence="1">
    <location>
        <begin position="837"/>
        <end position="905"/>
    </location>
</feature>
<feature type="compositionally biased region" description="Low complexity" evidence="1">
    <location>
        <begin position="661"/>
        <end position="674"/>
    </location>
</feature>
<feature type="compositionally biased region" description="Basic and acidic residues" evidence="1">
    <location>
        <begin position="329"/>
        <end position="338"/>
    </location>
</feature>
<evidence type="ECO:0000256" key="1">
    <source>
        <dbReference type="SAM" id="MobiDB-lite"/>
    </source>
</evidence>
<feature type="compositionally biased region" description="Low complexity" evidence="1">
    <location>
        <begin position="294"/>
        <end position="312"/>
    </location>
</feature>
<evidence type="ECO:0000313" key="3">
    <source>
        <dbReference type="Proteomes" id="UP001302321"/>
    </source>
</evidence>
<feature type="region of interest" description="Disordered" evidence="1">
    <location>
        <begin position="38"/>
        <end position="102"/>
    </location>
</feature>
<dbReference type="Proteomes" id="UP001302321">
    <property type="component" value="Unassembled WGS sequence"/>
</dbReference>
<feature type="region of interest" description="Disordered" evidence="1">
    <location>
        <begin position="765"/>
        <end position="811"/>
    </location>
</feature>
<dbReference type="EMBL" id="MU866223">
    <property type="protein sequence ID" value="KAK4175721.1"/>
    <property type="molecule type" value="Genomic_DNA"/>
</dbReference>